<keyword evidence="3" id="KW-1185">Reference proteome</keyword>
<accession>A0A5J5FWQ5</accession>
<dbReference type="AlphaFoldDB" id="A0A5J5FWQ5"/>
<evidence type="ECO:0000259" key="1">
    <source>
        <dbReference type="Pfam" id="PF13185"/>
    </source>
</evidence>
<dbReference type="InterPro" id="IPR003018">
    <property type="entry name" value="GAF"/>
</dbReference>
<proteinExistence type="predicted"/>
<dbReference type="RefSeq" id="WP_150459378.1">
    <property type="nucleotide sequence ID" value="NZ_VYKK01000027.1"/>
</dbReference>
<name>A0A5J5FWQ5_9BACL</name>
<dbReference type="OrthoDB" id="2360948at2"/>
<dbReference type="Proteomes" id="UP000367750">
    <property type="component" value="Unassembled WGS sequence"/>
</dbReference>
<organism evidence="2 3">
    <name type="scientific">Paenibacillus spiritus</name>
    <dbReference type="NCBI Taxonomy" id="2496557"/>
    <lineage>
        <taxon>Bacteria</taxon>
        <taxon>Bacillati</taxon>
        <taxon>Bacillota</taxon>
        <taxon>Bacilli</taxon>
        <taxon>Bacillales</taxon>
        <taxon>Paenibacillaceae</taxon>
        <taxon>Paenibacillus</taxon>
    </lineage>
</organism>
<dbReference type="InterPro" id="IPR029016">
    <property type="entry name" value="GAF-like_dom_sf"/>
</dbReference>
<sequence length="152" mass="17312">MDKEADLQRELEHLRGALGYDFMAIALPEPAEEQFVIKWRYAAGNLNERYRRIVLQTGKGVAGIVFKTGKPMWLPSVQEAISDENLFHYPIINLEKLKSLAAVPLWNDARVAGVLLGGFREPERVTESHLEEMLKWAKKGIGDFNGKEWMSN</sequence>
<evidence type="ECO:0000313" key="3">
    <source>
        <dbReference type="Proteomes" id="UP000367750"/>
    </source>
</evidence>
<reference evidence="2 3" key="1">
    <citation type="submission" date="2019-09" db="EMBL/GenBank/DDBJ databases">
        <title>Bacillus ochoae sp. nov., Paenibacillus whitsoniae sp. nov., Paenibacillus spiritus sp. nov. Isolated from the Mars Exploration Rover during spacecraft assembly.</title>
        <authorList>
            <person name="Seuylemezian A."/>
            <person name="Vaishampayan P."/>
        </authorList>
    </citation>
    <scope>NUCLEOTIDE SEQUENCE [LARGE SCALE GENOMIC DNA]</scope>
    <source>
        <strain evidence="2 3">MER_111</strain>
    </source>
</reference>
<dbReference type="Pfam" id="PF13185">
    <property type="entry name" value="GAF_2"/>
    <property type="match status" value="1"/>
</dbReference>
<dbReference type="Gene3D" id="3.30.450.40">
    <property type="match status" value="1"/>
</dbReference>
<gene>
    <name evidence="2" type="ORF">F4V43_16605</name>
</gene>
<dbReference type="EMBL" id="VYKK01000027">
    <property type="protein sequence ID" value="KAA8998371.1"/>
    <property type="molecule type" value="Genomic_DNA"/>
</dbReference>
<feature type="domain" description="GAF" evidence="1">
    <location>
        <begin position="10"/>
        <end position="131"/>
    </location>
</feature>
<comment type="caution">
    <text evidence="2">The sequence shown here is derived from an EMBL/GenBank/DDBJ whole genome shotgun (WGS) entry which is preliminary data.</text>
</comment>
<dbReference type="SUPFAM" id="SSF55781">
    <property type="entry name" value="GAF domain-like"/>
    <property type="match status" value="1"/>
</dbReference>
<evidence type="ECO:0000313" key="2">
    <source>
        <dbReference type="EMBL" id="KAA8998371.1"/>
    </source>
</evidence>
<protein>
    <submittedName>
        <fullName evidence="2">GAF domain-containing protein</fullName>
    </submittedName>
</protein>